<dbReference type="Pfam" id="PF01149">
    <property type="entry name" value="Fapy_DNA_glyco"/>
    <property type="match status" value="1"/>
</dbReference>
<dbReference type="Gene3D" id="1.10.8.50">
    <property type="match status" value="1"/>
</dbReference>
<accession>A0A078M386</accession>
<gene>
    <name evidence="13" type="primary">mutM</name>
    <name evidence="13" type="ORF">BN1048_01055</name>
</gene>
<dbReference type="SUPFAM" id="SSF81624">
    <property type="entry name" value="N-terminal domain of MutM-like DNA repair proteins"/>
    <property type="match status" value="1"/>
</dbReference>
<evidence type="ECO:0000256" key="5">
    <source>
        <dbReference type="ARBA" id="ARBA00022801"/>
    </source>
</evidence>
<keyword evidence="14" id="KW-1185">Reference proteome</keyword>
<evidence type="ECO:0000256" key="11">
    <source>
        <dbReference type="ARBA" id="ARBA00044632"/>
    </source>
</evidence>
<evidence type="ECO:0000259" key="12">
    <source>
        <dbReference type="PROSITE" id="PS51068"/>
    </source>
</evidence>
<dbReference type="GO" id="GO:0008270">
    <property type="term" value="F:zinc ion binding"/>
    <property type="evidence" value="ECO:0007669"/>
    <property type="project" value="InterPro"/>
</dbReference>
<keyword evidence="8" id="KW-0456">Lyase</keyword>
<dbReference type="GO" id="GO:0003684">
    <property type="term" value="F:damaged DNA binding"/>
    <property type="evidence" value="ECO:0007669"/>
    <property type="project" value="InterPro"/>
</dbReference>
<dbReference type="PROSITE" id="PS51068">
    <property type="entry name" value="FPG_CAT"/>
    <property type="match status" value="1"/>
</dbReference>
<evidence type="ECO:0000256" key="1">
    <source>
        <dbReference type="ARBA" id="ARBA00001668"/>
    </source>
</evidence>
<dbReference type="AlphaFoldDB" id="A0A078M386"/>
<sequence length="287" mass="33314">MPELPEVELVKRELTPVINLKITDVELSQHIYNGHKTNKRTIVKDDLDAFKEIVTGKTITHIGRRGKYLYFLINDEYKTTHLVSHLGMSGAYFIVNNFDDIKEHNFRKHWQVIFSFDNGQKLVYSDIRRFGEMHTHESLHDFPPFARMAPEYTDELSFAHYMKMLRTKKYEEKAVKVAIMDGEVIPGVGNIYAVEALYLAHILPARKVKNVSDKRLRELFDRITEVFELSLSHGGSTISDYRSVTGGKGEMQNSFNVYQRKECPLGHELKTKVISTRNTFYCTTCQR</sequence>
<keyword evidence="5" id="KW-0378">Hydrolase</keyword>
<keyword evidence="10" id="KW-0326">Glycosidase</keyword>
<dbReference type="Proteomes" id="UP000044136">
    <property type="component" value="Unassembled WGS sequence"/>
</dbReference>
<reference evidence="13 14" key="1">
    <citation type="submission" date="2014-07" db="EMBL/GenBank/DDBJ databases">
        <authorList>
            <person name="Urmite Genomes Urmite Genomes"/>
        </authorList>
    </citation>
    <scope>NUCLEOTIDE SEQUENCE [LARGE SCALE GENOMIC DNA]</scope>
    <source>
        <strain evidence="13 14">13MG44_air</strain>
    </source>
</reference>
<dbReference type="NCBIfam" id="TIGR00577">
    <property type="entry name" value="fpg"/>
    <property type="match status" value="1"/>
</dbReference>
<dbReference type="RefSeq" id="WP_035809186.1">
    <property type="nucleotide sequence ID" value="NZ_CCSE01000001.1"/>
</dbReference>
<dbReference type="InterPro" id="IPR035937">
    <property type="entry name" value="FPG_N"/>
</dbReference>
<dbReference type="InterPro" id="IPR010979">
    <property type="entry name" value="Ribosomal_uS13-like_H2TH"/>
</dbReference>
<protein>
    <submittedName>
        <fullName evidence="13">Formamidopyrimidine-DNA glycosylase</fullName>
    </submittedName>
</protein>
<dbReference type="Gene3D" id="3.20.190.10">
    <property type="entry name" value="MutM-like, N-terminal"/>
    <property type="match status" value="1"/>
</dbReference>
<evidence type="ECO:0000256" key="3">
    <source>
        <dbReference type="ARBA" id="ARBA00011245"/>
    </source>
</evidence>
<keyword evidence="7" id="KW-0234">DNA repair</keyword>
<evidence type="ECO:0000256" key="7">
    <source>
        <dbReference type="ARBA" id="ARBA00023204"/>
    </source>
</evidence>
<dbReference type="NCBIfam" id="NF002211">
    <property type="entry name" value="PRK01103.1"/>
    <property type="match status" value="1"/>
</dbReference>
<organism evidence="13 14">
    <name type="scientific">Jeotgalicoccus saudimassiliensis</name>
    <dbReference type="NCBI Taxonomy" id="1461582"/>
    <lineage>
        <taxon>Bacteria</taxon>
        <taxon>Bacillati</taxon>
        <taxon>Bacillota</taxon>
        <taxon>Bacilli</taxon>
        <taxon>Bacillales</taxon>
        <taxon>Staphylococcaceae</taxon>
        <taxon>Jeotgalicoccus</taxon>
    </lineage>
</organism>
<dbReference type="eggNOG" id="COG0266">
    <property type="taxonomic scope" value="Bacteria"/>
</dbReference>
<evidence type="ECO:0000256" key="10">
    <source>
        <dbReference type="ARBA" id="ARBA00023295"/>
    </source>
</evidence>
<evidence type="ECO:0000256" key="4">
    <source>
        <dbReference type="ARBA" id="ARBA00022763"/>
    </source>
</evidence>
<evidence type="ECO:0000256" key="8">
    <source>
        <dbReference type="ARBA" id="ARBA00023239"/>
    </source>
</evidence>
<dbReference type="SMART" id="SM00898">
    <property type="entry name" value="Fapy_DNA_glyco"/>
    <property type="match status" value="1"/>
</dbReference>
<evidence type="ECO:0000256" key="9">
    <source>
        <dbReference type="ARBA" id="ARBA00023268"/>
    </source>
</evidence>
<dbReference type="SMART" id="SM01232">
    <property type="entry name" value="H2TH"/>
    <property type="match status" value="1"/>
</dbReference>
<dbReference type="HOGENOM" id="CLU_038423_1_0_9"/>
<dbReference type="InterPro" id="IPR020629">
    <property type="entry name" value="FPG_Glyclase"/>
</dbReference>
<dbReference type="InterPro" id="IPR015886">
    <property type="entry name" value="H2TH_FPG"/>
</dbReference>
<feature type="domain" description="Formamidopyrimidine-DNA glycosylase catalytic" evidence="12">
    <location>
        <begin position="2"/>
        <end position="131"/>
    </location>
</feature>
<dbReference type="InterPro" id="IPR012319">
    <property type="entry name" value="FPG_cat"/>
</dbReference>
<keyword evidence="6" id="KW-0238">DNA-binding</keyword>
<dbReference type="GO" id="GO:0006284">
    <property type="term" value="P:base-excision repair"/>
    <property type="evidence" value="ECO:0007669"/>
    <property type="project" value="InterPro"/>
</dbReference>
<dbReference type="SUPFAM" id="SSF57716">
    <property type="entry name" value="Glucocorticoid receptor-like (DNA-binding domain)"/>
    <property type="match status" value="1"/>
</dbReference>
<evidence type="ECO:0000313" key="14">
    <source>
        <dbReference type="Proteomes" id="UP000044136"/>
    </source>
</evidence>
<dbReference type="OrthoDB" id="9800855at2"/>
<dbReference type="STRING" id="1461582.BN1048_01055"/>
<comment type="subunit">
    <text evidence="3">Monomer.</text>
</comment>
<name>A0A078M386_9STAP</name>
<evidence type="ECO:0000256" key="2">
    <source>
        <dbReference type="ARBA" id="ARBA00009409"/>
    </source>
</evidence>
<proteinExistence type="inferred from homology"/>
<dbReference type="PANTHER" id="PTHR22993">
    <property type="entry name" value="FORMAMIDOPYRIMIDINE-DNA GLYCOSYLASE"/>
    <property type="match status" value="1"/>
</dbReference>
<dbReference type="GO" id="GO:0034039">
    <property type="term" value="F:8-oxo-7,8-dihydroguanine DNA N-glycosylase activity"/>
    <property type="evidence" value="ECO:0007669"/>
    <property type="project" value="TreeGrafter"/>
</dbReference>
<keyword evidence="9" id="KW-0511">Multifunctional enzyme</keyword>
<dbReference type="GO" id="GO:0140078">
    <property type="term" value="F:class I DNA-(apurinic or apyrimidinic site) endonuclease activity"/>
    <property type="evidence" value="ECO:0007669"/>
    <property type="project" value="UniProtKB-EC"/>
</dbReference>
<comment type="catalytic activity">
    <reaction evidence="11">
        <text>2'-deoxyribonucleotide-(2'-deoxyribose 5'-phosphate)-2'-deoxyribonucleotide-DNA = a 3'-end 2'-deoxyribonucleotide-(2,3-dehydro-2,3-deoxyribose 5'-phosphate)-DNA + a 5'-end 5'-phospho-2'-deoxyribonucleoside-DNA + H(+)</text>
        <dbReference type="Rhea" id="RHEA:66592"/>
        <dbReference type="Rhea" id="RHEA-COMP:13180"/>
        <dbReference type="Rhea" id="RHEA-COMP:16897"/>
        <dbReference type="Rhea" id="RHEA-COMP:17067"/>
        <dbReference type="ChEBI" id="CHEBI:15378"/>
        <dbReference type="ChEBI" id="CHEBI:136412"/>
        <dbReference type="ChEBI" id="CHEBI:157695"/>
        <dbReference type="ChEBI" id="CHEBI:167181"/>
        <dbReference type="EC" id="4.2.99.18"/>
    </reaction>
</comment>
<dbReference type="SUPFAM" id="SSF46946">
    <property type="entry name" value="S13-like H2TH domain"/>
    <property type="match status" value="1"/>
</dbReference>
<dbReference type="CDD" id="cd08966">
    <property type="entry name" value="EcFpg-like_N"/>
    <property type="match status" value="1"/>
</dbReference>
<dbReference type="PANTHER" id="PTHR22993:SF9">
    <property type="entry name" value="FORMAMIDOPYRIMIDINE-DNA GLYCOSYLASE"/>
    <property type="match status" value="1"/>
</dbReference>
<dbReference type="EMBL" id="CCSE01000001">
    <property type="protein sequence ID" value="CEA00705.1"/>
    <property type="molecule type" value="Genomic_DNA"/>
</dbReference>
<keyword evidence="4" id="KW-0227">DNA damage</keyword>
<dbReference type="Pfam" id="PF06831">
    <property type="entry name" value="H2TH"/>
    <property type="match status" value="1"/>
</dbReference>
<evidence type="ECO:0000313" key="13">
    <source>
        <dbReference type="EMBL" id="CEA00705.1"/>
    </source>
</evidence>
<comment type="similarity">
    <text evidence="2">Belongs to the FPG family.</text>
</comment>
<comment type="catalytic activity">
    <reaction evidence="1">
        <text>Hydrolysis of DNA containing ring-opened 7-methylguanine residues, releasing 2,6-diamino-4-hydroxy-5-(N-methyl)formamidopyrimidine.</text>
        <dbReference type="EC" id="3.2.2.23"/>
    </reaction>
</comment>
<evidence type="ECO:0000256" key="6">
    <source>
        <dbReference type="ARBA" id="ARBA00023125"/>
    </source>
</evidence>